<dbReference type="EMBL" id="FQYT01000002">
    <property type="protein sequence ID" value="SHI32117.1"/>
    <property type="molecule type" value="Genomic_DNA"/>
</dbReference>
<dbReference type="GO" id="GO:0005524">
    <property type="term" value="F:ATP binding"/>
    <property type="evidence" value="ECO:0007669"/>
    <property type="project" value="UniProtKB-UniRule"/>
</dbReference>
<reference evidence="5 6" key="1">
    <citation type="submission" date="2016-11" db="EMBL/GenBank/DDBJ databases">
        <authorList>
            <person name="Jaros S."/>
            <person name="Januszkiewicz K."/>
            <person name="Wedrychowicz H."/>
        </authorList>
    </citation>
    <scope>NUCLEOTIDE SEQUENCE [LARGE SCALE GENOMIC DNA]</scope>
    <source>
        <strain evidence="5 6">DSM 15970</strain>
    </source>
</reference>
<feature type="binding site" evidence="3">
    <location>
        <begin position="10"/>
        <end position="15"/>
    </location>
    <ligand>
        <name>ATP</name>
        <dbReference type="ChEBI" id="CHEBI:30616"/>
    </ligand>
</feature>
<keyword evidence="3" id="KW-0963">Cytoplasm</keyword>
<comment type="pathway">
    <text evidence="3">Cofactor biosynthesis; coenzyme A biosynthesis; CoA from (R)-pantothenate: step 5/5.</text>
</comment>
<keyword evidence="1 3" id="KW-0547">Nucleotide-binding</keyword>
<keyword evidence="6" id="KW-1185">Reference proteome</keyword>
<dbReference type="Gene3D" id="3.40.50.300">
    <property type="entry name" value="P-loop containing nucleotide triphosphate hydrolases"/>
    <property type="match status" value="1"/>
</dbReference>
<gene>
    <name evidence="3" type="primary">coaE</name>
    <name evidence="5" type="ORF">SAMN02745691_00081</name>
</gene>
<dbReference type="PANTHER" id="PTHR10695:SF46">
    <property type="entry name" value="BIFUNCTIONAL COENZYME A SYNTHASE-RELATED"/>
    <property type="match status" value="1"/>
</dbReference>
<comment type="similarity">
    <text evidence="3">Belongs to the CoaE family.</text>
</comment>
<dbReference type="Pfam" id="PF01121">
    <property type="entry name" value="CoaE"/>
    <property type="match status" value="1"/>
</dbReference>
<dbReference type="GO" id="GO:0005737">
    <property type="term" value="C:cytoplasm"/>
    <property type="evidence" value="ECO:0007669"/>
    <property type="project" value="UniProtKB-SubCell"/>
</dbReference>
<dbReference type="NCBIfam" id="TIGR00152">
    <property type="entry name" value="dephospho-CoA kinase"/>
    <property type="match status" value="1"/>
</dbReference>
<organism evidence="5 6">
    <name type="scientific">Parasporobacterium paucivorans DSM 15970</name>
    <dbReference type="NCBI Taxonomy" id="1122934"/>
    <lineage>
        <taxon>Bacteria</taxon>
        <taxon>Bacillati</taxon>
        <taxon>Bacillota</taxon>
        <taxon>Clostridia</taxon>
        <taxon>Lachnospirales</taxon>
        <taxon>Lachnospiraceae</taxon>
        <taxon>Parasporobacterium</taxon>
    </lineage>
</organism>
<comment type="catalytic activity">
    <reaction evidence="3">
        <text>3'-dephospho-CoA + ATP = ADP + CoA + H(+)</text>
        <dbReference type="Rhea" id="RHEA:18245"/>
        <dbReference type="ChEBI" id="CHEBI:15378"/>
        <dbReference type="ChEBI" id="CHEBI:30616"/>
        <dbReference type="ChEBI" id="CHEBI:57287"/>
        <dbReference type="ChEBI" id="CHEBI:57328"/>
        <dbReference type="ChEBI" id="CHEBI:456216"/>
        <dbReference type="EC" id="2.7.1.24"/>
    </reaction>
</comment>
<dbReference type="InterPro" id="IPR001977">
    <property type="entry name" value="Depp_CoAkinase"/>
</dbReference>
<name>A0A1M6A6S7_9FIRM</name>
<keyword evidence="3" id="KW-0808">Transferase</keyword>
<dbReference type="HAMAP" id="MF_00376">
    <property type="entry name" value="Dephospho_CoA_kinase"/>
    <property type="match status" value="1"/>
</dbReference>
<dbReference type="GO" id="GO:0004140">
    <property type="term" value="F:dephospho-CoA kinase activity"/>
    <property type="evidence" value="ECO:0007669"/>
    <property type="project" value="UniProtKB-UniRule"/>
</dbReference>
<evidence type="ECO:0000313" key="6">
    <source>
        <dbReference type="Proteomes" id="UP000184342"/>
    </source>
</evidence>
<proteinExistence type="inferred from homology"/>
<dbReference type="GO" id="GO:0015937">
    <property type="term" value="P:coenzyme A biosynthetic process"/>
    <property type="evidence" value="ECO:0007669"/>
    <property type="project" value="UniProtKB-UniRule"/>
</dbReference>
<dbReference type="SUPFAM" id="SSF52540">
    <property type="entry name" value="P-loop containing nucleoside triphosphate hydrolases"/>
    <property type="match status" value="1"/>
</dbReference>
<evidence type="ECO:0000256" key="2">
    <source>
        <dbReference type="ARBA" id="ARBA00022840"/>
    </source>
</evidence>
<evidence type="ECO:0000256" key="3">
    <source>
        <dbReference type="HAMAP-Rule" id="MF_00376"/>
    </source>
</evidence>
<dbReference type="UniPathway" id="UPA00241">
    <property type="reaction ID" value="UER00356"/>
</dbReference>
<comment type="function">
    <text evidence="3">Catalyzes the phosphorylation of the 3'-hydroxyl group of dephosphocoenzyme A to form coenzyme A.</text>
</comment>
<dbReference type="PANTHER" id="PTHR10695">
    <property type="entry name" value="DEPHOSPHO-COA KINASE-RELATED"/>
    <property type="match status" value="1"/>
</dbReference>
<keyword evidence="2 3" id="KW-0067">ATP-binding</keyword>
<evidence type="ECO:0000256" key="1">
    <source>
        <dbReference type="ARBA" id="ARBA00022741"/>
    </source>
</evidence>
<keyword evidence="3" id="KW-0173">Coenzyme A biosynthesis</keyword>
<dbReference type="Proteomes" id="UP000184342">
    <property type="component" value="Unassembled WGS sequence"/>
</dbReference>
<evidence type="ECO:0000313" key="5">
    <source>
        <dbReference type="EMBL" id="SHI32117.1"/>
    </source>
</evidence>
<dbReference type="CDD" id="cd02022">
    <property type="entry name" value="DPCK"/>
    <property type="match status" value="1"/>
</dbReference>
<dbReference type="AlphaFoldDB" id="A0A1M6A6S7"/>
<dbReference type="OrthoDB" id="9812943at2"/>
<dbReference type="PROSITE" id="PS51219">
    <property type="entry name" value="DPCK"/>
    <property type="match status" value="1"/>
</dbReference>
<dbReference type="EC" id="2.7.1.24" evidence="3 4"/>
<keyword evidence="3 5" id="KW-0418">Kinase</keyword>
<protein>
    <recommendedName>
        <fullName evidence="3 4">Dephospho-CoA kinase</fullName>
        <ecNumber evidence="3 4">2.7.1.24</ecNumber>
    </recommendedName>
    <alternativeName>
        <fullName evidence="3">Dephosphocoenzyme A kinase</fullName>
    </alternativeName>
</protein>
<accession>A0A1M6A6S7</accession>
<evidence type="ECO:0000256" key="4">
    <source>
        <dbReference type="NCBIfam" id="TIGR00152"/>
    </source>
</evidence>
<comment type="subcellular location">
    <subcellularLocation>
        <location evidence="3">Cytoplasm</location>
    </subcellularLocation>
</comment>
<dbReference type="InterPro" id="IPR027417">
    <property type="entry name" value="P-loop_NTPase"/>
</dbReference>
<dbReference type="RefSeq" id="WP_073992388.1">
    <property type="nucleotide sequence ID" value="NZ_FQYT01000002.1"/>
</dbReference>
<dbReference type="STRING" id="1122934.SAMN02745691_00081"/>
<sequence length="196" mass="22327">MVIGLTGGVGTGKSMILGILNREYDAHVIEADKVGHEVMSKNTDAYRQIISIFGKGILNPDESINRKLLGNIVFNDPKKLEELNGIIHPAVRREIEDRIARIKAASPEALIVVEAALLIEAGYRDICDQFWYVYSDFDVRKRRLMESRNYTEDKIEEIAENQLSDDEFRAASDFVIDNSHDIDETRKQVQEILKTF</sequence>